<dbReference type="InterPro" id="IPR007369">
    <property type="entry name" value="Peptidase_A22B_SPP"/>
</dbReference>
<feature type="transmembrane region" description="Helical" evidence="7">
    <location>
        <begin position="207"/>
        <end position="227"/>
    </location>
</feature>
<dbReference type="GO" id="GO:0098553">
    <property type="term" value="C:lumenal side of endoplasmic reticulum membrane"/>
    <property type="evidence" value="ECO:0007669"/>
    <property type="project" value="TreeGrafter"/>
</dbReference>
<dbReference type="GO" id="GO:0033619">
    <property type="term" value="P:membrane protein proteolysis"/>
    <property type="evidence" value="ECO:0007669"/>
    <property type="project" value="TreeGrafter"/>
</dbReference>
<dbReference type="EMBL" id="VSRR010001552">
    <property type="protein sequence ID" value="MPC26071.1"/>
    <property type="molecule type" value="Genomic_DNA"/>
</dbReference>
<dbReference type="PANTHER" id="PTHR12174:SF103">
    <property type="entry name" value="INTRAMEMBRANE PROTEASE (IMPAS) FAMILY"/>
    <property type="match status" value="1"/>
</dbReference>
<reference evidence="8 9" key="1">
    <citation type="submission" date="2019-05" db="EMBL/GenBank/DDBJ databases">
        <title>Another draft genome of Portunus trituberculatus and its Hox gene families provides insights of decapod evolution.</title>
        <authorList>
            <person name="Jeong J.-H."/>
            <person name="Song I."/>
            <person name="Kim S."/>
            <person name="Choi T."/>
            <person name="Kim D."/>
            <person name="Ryu S."/>
            <person name="Kim W."/>
        </authorList>
    </citation>
    <scope>NUCLEOTIDE SEQUENCE [LARGE SCALE GENOMIC DNA]</scope>
    <source>
        <tissue evidence="8">Muscle</tissue>
    </source>
</reference>
<evidence type="ECO:0000256" key="1">
    <source>
        <dbReference type="ARBA" id="ARBA00004127"/>
    </source>
</evidence>
<keyword evidence="4" id="KW-0378">Hydrolase</keyword>
<proteinExistence type="inferred from homology"/>
<keyword evidence="3 7" id="KW-0812">Transmembrane</keyword>
<protein>
    <submittedName>
        <fullName evidence="8">Signal peptide peptidase-like 2B</fullName>
    </submittedName>
</protein>
<evidence type="ECO:0000313" key="9">
    <source>
        <dbReference type="Proteomes" id="UP000324222"/>
    </source>
</evidence>
<feature type="transmembrane region" description="Helical" evidence="7">
    <location>
        <begin position="109"/>
        <end position="131"/>
    </location>
</feature>
<gene>
    <name evidence="8" type="primary">Sppl2b</name>
    <name evidence="8" type="ORF">E2C01_019202</name>
</gene>
<feature type="transmembrane region" description="Helical" evidence="7">
    <location>
        <begin position="178"/>
        <end position="195"/>
    </location>
</feature>
<evidence type="ECO:0000313" key="8">
    <source>
        <dbReference type="EMBL" id="MPC26071.1"/>
    </source>
</evidence>
<dbReference type="OrthoDB" id="29661at2759"/>
<name>A0A5B7DWN4_PORTR</name>
<dbReference type="GO" id="GO:0042500">
    <property type="term" value="F:aspartic endopeptidase activity, intramembrane cleaving"/>
    <property type="evidence" value="ECO:0007669"/>
    <property type="project" value="InterPro"/>
</dbReference>
<dbReference type="SMART" id="SM00730">
    <property type="entry name" value="PSN"/>
    <property type="match status" value="1"/>
</dbReference>
<dbReference type="GO" id="GO:0030660">
    <property type="term" value="C:Golgi-associated vesicle membrane"/>
    <property type="evidence" value="ECO:0007669"/>
    <property type="project" value="TreeGrafter"/>
</dbReference>
<dbReference type="GO" id="GO:0005765">
    <property type="term" value="C:lysosomal membrane"/>
    <property type="evidence" value="ECO:0007669"/>
    <property type="project" value="TreeGrafter"/>
</dbReference>
<evidence type="ECO:0000256" key="6">
    <source>
        <dbReference type="ARBA" id="ARBA00023136"/>
    </source>
</evidence>
<keyword evidence="9" id="KW-1185">Reference proteome</keyword>
<sequence>MESGDEVTVGMYSPVITPFTPSLVIIWVMALFTVALGSFWSGKVRHKLYLNERETIVRVPGEGEQESVGGMPQEETSMHVSPFSIVGFVILMCLMLLSLYYFYQYLVYVIMAMFCIASSMAVFSCLHPLVSRIPCGTCRTPYFNIYLVRGTLELRQILLLVFAVSMAILWVVMRKQPWAWILQDTLGIAFCINVLRMVRLPNLKICTILLSGLLVYDIFFVFITPLITADRKSIMVEVAKGGASHEQLPIVLKVPNFAKEITQVCSSIEDYNLLGFGDILVPGLLISFAFSFDLQVGTPRYVYYVVNVIGLRPRT</sequence>
<comment type="similarity">
    <text evidence="2">Belongs to the peptidase A22B family.</text>
</comment>
<evidence type="ECO:0000256" key="5">
    <source>
        <dbReference type="ARBA" id="ARBA00022989"/>
    </source>
</evidence>
<evidence type="ECO:0000256" key="3">
    <source>
        <dbReference type="ARBA" id="ARBA00022692"/>
    </source>
</evidence>
<feature type="transmembrane region" description="Helical" evidence="7">
    <location>
        <begin position="152"/>
        <end position="172"/>
    </location>
</feature>
<dbReference type="InterPro" id="IPR006639">
    <property type="entry name" value="Preselin/SPP"/>
</dbReference>
<feature type="transmembrane region" description="Helical" evidence="7">
    <location>
        <begin position="83"/>
        <end position="103"/>
    </location>
</feature>
<comment type="subcellular location">
    <subcellularLocation>
        <location evidence="1">Endomembrane system</location>
        <topology evidence="1">Multi-pass membrane protein</topology>
    </subcellularLocation>
</comment>
<organism evidence="8 9">
    <name type="scientific">Portunus trituberculatus</name>
    <name type="common">Swimming crab</name>
    <name type="synonym">Neptunus trituberculatus</name>
    <dbReference type="NCBI Taxonomy" id="210409"/>
    <lineage>
        <taxon>Eukaryota</taxon>
        <taxon>Metazoa</taxon>
        <taxon>Ecdysozoa</taxon>
        <taxon>Arthropoda</taxon>
        <taxon>Crustacea</taxon>
        <taxon>Multicrustacea</taxon>
        <taxon>Malacostraca</taxon>
        <taxon>Eumalacostraca</taxon>
        <taxon>Eucarida</taxon>
        <taxon>Decapoda</taxon>
        <taxon>Pleocyemata</taxon>
        <taxon>Brachyura</taxon>
        <taxon>Eubrachyura</taxon>
        <taxon>Portunoidea</taxon>
        <taxon>Portunidae</taxon>
        <taxon>Portuninae</taxon>
        <taxon>Portunus</taxon>
    </lineage>
</organism>
<comment type="caution">
    <text evidence="8">The sequence shown here is derived from an EMBL/GenBank/DDBJ whole genome shotgun (WGS) entry which is preliminary data.</text>
</comment>
<evidence type="ECO:0000256" key="2">
    <source>
        <dbReference type="ARBA" id="ARBA00006859"/>
    </source>
</evidence>
<keyword evidence="6 7" id="KW-0472">Membrane</keyword>
<accession>A0A5B7DWN4</accession>
<evidence type="ECO:0000256" key="4">
    <source>
        <dbReference type="ARBA" id="ARBA00022801"/>
    </source>
</evidence>
<feature type="transmembrane region" description="Helical" evidence="7">
    <location>
        <begin position="20"/>
        <end position="40"/>
    </location>
</feature>
<dbReference type="AlphaFoldDB" id="A0A5B7DWN4"/>
<dbReference type="GO" id="GO:0098554">
    <property type="term" value="C:cytoplasmic side of endoplasmic reticulum membrane"/>
    <property type="evidence" value="ECO:0007669"/>
    <property type="project" value="TreeGrafter"/>
</dbReference>
<dbReference type="PANTHER" id="PTHR12174">
    <property type="entry name" value="SIGNAL PEPTIDE PEPTIDASE"/>
    <property type="match status" value="1"/>
</dbReference>
<dbReference type="Pfam" id="PF04258">
    <property type="entry name" value="Peptidase_A22B"/>
    <property type="match status" value="1"/>
</dbReference>
<keyword evidence="5 7" id="KW-1133">Transmembrane helix</keyword>
<evidence type="ECO:0000256" key="7">
    <source>
        <dbReference type="SAM" id="Phobius"/>
    </source>
</evidence>
<dbReference type="Proteomes" id="UP000324222">
    <property type="component" value="Unassembled WGS sequence"/>
</dbReference>